<proteinExistence type="inferred from homology"/>
<organism evidence="8 9">
    <name type="scientific">Dunaliella salina</name>
    <name type="common">Green alga</name>
    <name type="synonym">Protococcus salinus</name>
    <dbReference type="NCBI Taxonomy" id="3046"/>
    <lineage>
        <taxon>Eukaryota</taxon>
        <taxon>Viridiplantae</taxon>
        <taxon>Chlorophyta</taxon>
        <taxon>core chlorophytes</taxon>
        <taxon>Chlorophyceae</taxon>
        <taxon>CS clade</taxon>
        <taxon>Chlamydomonadales</taxon>
        <taxon>Dunaliellaceae</taxon>
        <taxon>Dunaliella</taxon>
    </lineage>
</organism>
<evidence type="ECO:0000256" key="6">
    <source>
        <dbReference type="SAM" id="Phobius"/>
    </source>
</evidence>
<dbReference type="Pfam" id="PF09258">
    <property type="entry name" value="Glyco_transf_64"/>
    <property type="match status" value="1"/>
</dbReference>
<comment type="similarity">
    <text evidence="2">Belongs to the glycosyltransferase 64 family.</text>
</comment>
<dbReference type="InterPro" id="IPR004263">
    <property type="entry name" value="Exostosin"/>
</dbReference>
<keyword evidence="5" id="KW-1015">Disulfide bond</keyword>
<sequence length="336" mass="37626">MHNCVAHRLSRFIMLSAVALCSLFGLWIGSHTHVYGLPGVYVYGPEGLHRHPPDGAPVPEADLIPNKFTIQIMTYKRPAHLMAVINHHVHAPSLHKIVVIWQHTLKTFHAARLHSALQKLPKPVEVVIAGTNDVTNRWRRQPPTRTKAVFNIDDDAMVDIADLEGAFQVWQQYPDRVLGFYERVIFLDELEGAYLYSYDAGVVSPEKYAMVIGKAWFAGPSILDLADTADPLFMRFSAFLHNTSRESKGCDDIAWNYFLHLKGAPEPLSLYGVSMTNVLTHEMKSTGYSVRSENGAAWVPYRHACINRLHQALGLSKPSLPKAPLQTAFLPSTTLI</sequence>
<evidence type="ECO:0000259" key="7">
    <source>
        <dbReference type="Pfam" id="PF09258"/>
    </source>
</evidence>
<keyword evidence="3 8" id="KW-0808">Transferase</keyword>
<keyword evidence="9" id="KW-1185">Reference proteome</keyword>
<comment type="caution">
    <text evidence="8">The sequence shown here is derived from an EMBL/GenBank/DDBJ whole genome shotgun (WGS) entry which is preliminary data.</text>
</comment>
<dbReference type="Proteomes" id="UP000815325">
    <property type="component" value="Unassembled WGS sequence"/>
</dbReference>
<dbReference type="GO" id="GO:0016740">
    <property type="term" value="F:transferase activity"/>
    <property type="evidence" value="ECO:0007669"/>
    <property type="project" value="UniProtKB-KW"/>
</dbReference>
<evidence type="ECO:0000313" key="8">
    <source>
        <dbReference type="EMBL" id="KAF5829480.1"/>
    </source>
</evidence>
<evidence type="ECO:0000256" key="4">
    <source>
        <dbReference type="ARBA" id="ARBA00023136"/>
    </source>
</evidence>
<dbReference type="Gene3D" id="3.90.550.10">
    <property type="entry name" value="Spore Coat Polysaccharide Biosynthesis Protein SpsA, Chain A"/>
    <property type="match status" value="1"/>
</dbReference>
<protein>
    <submittedName>
        <fullName evidence="8">Glycosyl transferase family 64 domain-containing protein</fullName>
    </submittedName>
</protein>
<evidence type="ECO:0000256" key="5">
    <source>
        <dbReference type="ARBA" id="ARBA00023157"/>
    </source>
</evidence>
<reference evidence="8" key="1">
    <citation type="submission" date="2017-08" db="EMBL/GenBank/DDBJ databases">
        <authorList>
            <person name="Polle J.E."/>
            <person name="Barry K."/>
            <person name="Cushman J."/>
            <person name="Schmutz J."/>
            <person name="Tran D."/>
            <person name="Hathwaick L.T."/>
            <person name="Yim W.C."/>
            <person name="Jenkins J."/>
            <person name="Mckie-Krisberg Z.M."/>
            <person name="Prochnik S."/>
            <person name="Lindquist E."/>
            <person name="Dockter R.B."/>
            <person name="Adam C."/>
            <person name="Molina H."/>
            <person name="Bunkerborg J."/>
            <person name="Jin E."/>
            <person name="Buchheim M."/>
            <person name="Magnuson J."/>
        </authorList>
    </citation>
    <scope>NUCLEOTIDE SEQUENCE</scope>
    <source>
        <strain evidence="8">CCAP 19/18</strain>
    </source>
</reference>
<dbReference type="PANTHER" id="PTHR48261:SF6">
    <property type="entry name" value="GLYCOSYLTRANSFERASE FAMILY PROTEIN"/>
    <property type="match status" value="1"/>
</dbReference>
<evidence type="ECO:0000256" key="3">
    <source>
        <dbReference type="ARBA" id="ARBA00022679"/>
    </source>
</evidence>
<evidence type="ECO:0000256" key="1">
    <source>
        <dbReference type="ARBA" id="ARBA00004370"/>
    </source>
</evidence>
<name>A0ABQ7G4F1_DUNSA</name>
<dbReference type="InterPro" id="IPR029044">
    <property type="entry name" value="Nucleotide-diphossugar_trans"/>
</dbReference>
<evidence type="ECO:0000313" key="9">
    <source>
        <dbReference type="Proteomes" id="UP000815325"/>
    </source>
</evidence>
<dbReference type="InterPro" id="IPR015338">
    <property type="entry name" value="GT64_dom"/>
</dbReference>
<feature type="transmembrane region" description="Helical" evidence="6">
    <location>
        <begin position="12"/>
        <end position="29"/>
    </location>
</feature>
<dbReference type="EMBL" id="MU070154">
    <property type="protein sequence ID" value="KAF5829480.1"/>
    <property type="molecule type" value="Genomic_DNA"/>
</dbReference>
<keyword evidence="6" id="KW-1133">Transmembrane helix</keyword>
<evidence type="ECO:0000256" key="2">
    <source>
        <dbReference type="ARBA" id="ARBA00008700"/>
    </source>
</evidence>
<gene>
    <name evidence="8" type="ORF">DUNSADRAFT_16003</name>
</gene>
<keyword evidence="4 6" id="KW-0472">Membrane</keyword>
<accession>A0ABQ7G4F1</accession>
<feature type="domain" description="Glycosyl transferase 64" evidence="7">
    <location>
        <begin position="68"/>
        <end position="314"/>
    </location>
</feature>
<keyword evidence="6" id="KW-0812">Transmembrane</keyword>
<dbReference type="SUPFAM" id="SSF53448">
    <property type="entry name" value="Nucleotide-diphospho-sugar transferases"/>
    <property type="match status" value="1"/>
</dbReference>
<dbReference type="PANTHER" id="PTHR48261">
    <property type="entry name" value="ACETYLGLUCOSAMINYLTRANSFERASE"/>
    <property type="match status" value="1"/>
</dbReference>
<comment type="subcellular location">
    <subcellularLocation>
        <location evidence="1">Membrane</location>
    </subcellularLocation>
</comment>